<sequence length="267" mass="29317">MKVLLQGFMAIVISLLLSSYSMAAPASWQQIIAQGELRVGLSLATPWVMKGKDGSLIGSEPDIASRLAQDMGLKLKLVELPWEQLVPALKQGRIDIIVSGLSISPSLAMQVNFSHSYAESGIGLASHIAKTQNISTMADLQRAKLTMAAVAGSSGEVLSKRLFKNAKLKLFYSIKEAGLALAQGEVDILIGPSTELRFLSLRNPDVIDQPLATPLLNSYEAFAVRKGDHDFINFLNAWILSRKADAWIDSSRYYWFQTLRWQELVAP</sequence>
<dbReference type="PANTHER" id="PTHR35936">
    <property type="entry name" value="MEMBRANE-BOUND LYTIC MUREIN TRANSGLYCOSYLASE F"/>
    <property type="match status" value="1"/>
</dbReference>
<dbReference type="InterPro" id="IPR001638">
    <property type="entry name" value="Solute-binding_3/MltF_N"/>
</dbReference>
<evidence type="ECO:0000259" key="4">
    <source>
        <dbReference type="SMART" id="SM00062"/>
    </source>
</evidence>
<evidence type="ECO:0000256" key="1">
    <source>
        <dbReference type="ARBA" id="ARBA00010333"/>
    </source>
</evidence>
<feature type="chain" id="PRO_5039901866" evidence="3">
    <location>
        <begin position="24"/>
        <end position="267"/>
    </location>
</feature>
<dbReference type="PANTHER" id="PTHR35936:SF38">
    <property type="entry name" value="GLUTAMINE-BINDING PERIPLASMIC PROTEIN"/>
    <property type="match status" value="1"/>
</dbReference>
<evidence type="ECO:0000313" key="5">
    <source>
        <dbReference type="EMBL" id="MCZ0866213.1"/>
    </source>
</evidence>
<dbReference type="SUPFAM" id="SSF53850">
    <property type="entry name" value="Periplasmic binding protein-like II"/>
    <property type="match status" value="1"/>
</dbReference>
<dbReference type="AlphaFoldDB" id="A0A9J6RQA1"/>
<dbReference type="Proteomes" id="UP001069090">
    <property type="component" value="Unassembled WGS sequence"/>
</dbReference>
<organism evidence="5 6">
    <name type="scientific">Dasania phycosphaerae</name>
    <dbReference type="NCBI Taxonomy" id="2950436"/>
    <lineage>
        <taxon>Bacteria</taxon>
        <taxon>Pseudomonadati</taxon>
        <taxon>Pseudomonadota</taxon>
        <taxon>Gammaproteobacteria</taxon>
        <taxon>Cellvibrionales</taxon>
        <taxon>Spongiibacteraceae</taxon>
        <taxon>Dasania</taxon>
    </lineage>
</organism>
<accession>A0A9J6RQA1</accession>
<name>A0A9J6RQA1_9GAMM</name>
<dbReference type="SMART" id="SM00062">
    <property type="entry name" value="PBPb"/>
    <property type="match status" value="1"/>
</dbReference>
<dbReference type="EMBL" id="JAPTGG010000011">
    <property type="protein sequence ID" value="MCZ0866213.1"/>
    <property type="molecule type" value="Genomic_DNA"/>
</dbReference>
<evidence type="ECO:0000256" key="3">
    <source>
        <dbReference type="SAM" id="SignalP"/>
    </source>
</evidence>
<evidence type="ECO:0000313" key="6">
    <source>
        <dbReference type="Proteomes" id="UP001069090"/>
    </source>
</evidence>
<comment type="caution">
    <text evidence="5">The sequence shown here is derived from an EMBL/GenBank/DDBJ whole genome shotgun (WGS) entry which is preliminary data.</text>
</comment>
<gene>
    <name evidence="5" type="ORF">O0V09_13465</name>
</gene>
<feature type="domain" description="Solute-binding protein family 3/N-terminal" evidence="4">
    <location>
        <begin position="36"/>
        <end position="251"/>
    </location>
</feature>
<proteinExistence type="inferred from homology"/>
<reference evidence="5 6" key="1">
    <citation type="submission" date="2022-12" db="EMBL/GenBank/DDBJ databases">
        <title>Dasania phycosphaerae sp. nov., isolated from particulate material of the south coast of Korea.</title>
        <authorList>
            <person name="Jiang Y."/>
        </authorList>
    </citation>
    <scope>NUCLEOTIDE SEQUENCE [LARGE SCALE GENOMIC DNA]</scope>
    <source>
        <strain evidence="5 6">GY-19</strain>
    </source>
</reference>
<comment type="similarity">
    <text evidence="1">Belongs to the bacterial solute-binding protein 3 family.</text>
</comment>
<keyword evidence="6" id="KW-1185">Reference proteome</keyword>
<keyword evidence="2 3" id="KW-0732">Signal</keyword>
<evidence type="ECO:0000256" key="2">
    <source>
        <dbReference type="ARBA" id="ARBA00022729"/>
    </source>
</evidence>
<dbReference type="Pfam" id="PF00497">
    <property type="entry name" value="SBP_bac_3"/>
    <property type="match status" value="1"/>
</dbReference>
<feature type="signal peptide" evidence="3">
    <location>
        <begin position="1"/>
        <end position="23"/>
    </location>
</feature>
<protein>
    <submittedName>
        <fullName evidence="5">Transporter substrate-binding domain-containing protein</fullName>
    </submittedName>
</protein>
<dbReference type="RefSeq" id="WP_258332376.1">
    <property type="nucleotide sequence ID" value="NZ_JAPTGG010000011.1"/>
</dbReference>
<dbReference type="Gene3D" id="3.40.190.10">
    <property type="entry name" value="Periplasmic binding protein-like II"/>
    <property type="match status" value="2"/>
</dbReference>